<proteinExistence type="inferred from homology"/>
<evidence type="ECO:0000256" key="9">
    <source>
        <dbReference type="ARBA" id="ARBA00023239"/>
    </source>
</evidence>
<comment type="caution">
    <text evidence="12">The sequence shown here is derived from an EMBL/GenBank/DDBJ whole genome shotgun (WGS) entry which is preliminary data.</text>
</comment>
<dbReference type="SFLD" id="SFLDG01064">
    <property type="entry name" value="F420__menaquinone_cofactor_bio"/>
    <property type="match status" value="1"/>
</dbReference>
<dbReference type="SMART" id="SM00729">
    <property type="entry name" value="Elp3"/>
    <property type="match status" value="1"/>
</dbReference>
<dbReference type="AlphaFoldDB" id="A0A2G9YTR9"/>
<dbReference type="UniPathway" id="UPA00072"/>
<dbReference type="InterPro" id="IPR034405">
    <property type="entry name" value="F420"/>
</dbReference>
<dbReference type="SFLD" id="SFLDS00029">
    <property type="entry name" value="Radical_SAM"/>
    <property type="match status" value="1"/>
</dbReference>
<evidence type="ECO:0000256" key="7">
    <source>
        <dbReference type="ARBA" id="ARBA00023004"/>
    </source>
</evidence>
<dbReference type="PROSITE" id="PS51918">
    <property type="entry name" value="RADICAL_SAM"/>
    <property type="match status" value="1"/>
</dbReference>
<keyword evidence="5" id="KW-0949">S-adenosyl-L-methionine</keyword>
<gene>
    <name evidence="12" type="primary">cofG</name>
    <name evidence="12" type="ORF">COX37_02940</name>
</gene>
<keyword evidence="7" id="KW-0408">Iron</keyword>
<dbReference type="Gene3D" id="3.20.20.70">
    <property type="entry name" value="Aldolase class I"/>
    <property type="match status" value="1"/>
</dbReference>
<evidence type="ECO:0000256" key="1">
    <source>
        <dbReference type="ARBA" id="ARBA00001966"/>
    </source>
</evidence>
<dbReference type="Proteomes" id="UP000229976">
    <property type="component" value="Unassembled WGS sequence"/>
</dbReference>
<dbReference type="Pfam" id="PF04055">
    <property type="entry name" value="Radical_SAM"/>
    <property type="match status" value="1"/>
</dbReference>
<dbReference type="GO" id="GO:0051539">
    <property type="term" value="F:4 iron, 4 sulfur cluster binding"/>
    <property type="evidence" value="ECO:0007669"/>
    <property type="project" value="UniProtKB-KW"/>
</dbReference>
<accession>A0A2G9YTR9</accession>
<dbReference type="GO" id="GO:0044689">
    <property type="term" value="F:7,8-didemethyl-8-hydroxy-5-deazariboflavin synthase activity"/>
    <property type="evidence" value="ECO:0007669"/>
    <property type="project" value="UniProtKB-EC"/>
</dbReference>
<dbReference type="NCBIfam" id="TIGR03550">
    <property type="entry name" value="F420_cofG"/>
    <property type="match status" value="1"/>
</dbReference>
<dbReference type="InterPro" id="IPR058240">
    <property type="entry name" value="rSAM_sf"/>
</dbReference>
<evidence type="ECO:0000256" key="2">
    <source>
        <dbReference type="ARBA" id="ARBA00004712"/>
    </source>
</evidence>
<reference evidence="12 13" key="1">
    <citation type="submission" date="2017-09" db="EMBL/GenBank/DDBJ databases">
        <title>Depth-based differentiation of microbial function through sediment-hosted aquifers and enrichment of novel symbionts in the deep terrestrial subsurface.</title>
        <authorList>
            <person name="Probst A.J."/>
            <person name="Ladd B."/>
            <person name="Jarett J.K."/>
            <person name="Geller-Mcgrath D.E."/>
            <person name="Sieber C.M."/>
            <person name="Emerson J.B."/>
            <person name="Anantharaman K."/>
            <person name="Thomas B.C."/>
            <person name="Malmstrom R."/>
            <person name="Stieglmeier M."/>
            <person name="Klingl A."/>
            <person name="Woyke T."/>
            <person name="Ryan C.M."/>
            <person name="Banfield J.F."/>
        </authorList>
    </citation>
    <scope>NUCLEOTIDE SEQUENCE [LARGE SCALE GENOMIC DNA]</scope>
    <source>
        <strain evidence="12">CG23_combo_of_CG06-09_8_20_14_all_39_17</strain>
    </source>
</reference>
<keyword evidence="6" id="KW-0479">Metal-binding</keyword>
<comment type="catalytic activity">
    <reaction evidence="10">
        <text>5-amino-5-(4-hydroxybenzyl)-6-(D-ribitylimino)-5,6-dihydrouracil + S-adenosyl-L-methionine = 7,8-didemethyl-8-hydroxy-5-deazariboflavin + 5'-deoxyadenosine + L-methionine + NH4(+) + H(+)</text>
        <dbReference type="Rhea" id="RHEA:55204"/>
        <dbReference type="ChEBI" id="CHEBI:15378"/>
        <dbReference type="ChEBI" id="CHEBI:17319"/>
        <dbReference type="ChEBI" id="CHEBI:28938"/>
        <dbReference type="ChEBI" id="CHEBI:57844"/>
        <dbReference type="ChEBI" id="CHEBI:59789"/>
        <dbReference type="ChEBI" id="CHEBI:59904"/>
        <dbReference type="ChEBI" id="CHEBI:85936"/>
        <dbReference type="EC" id="4.3.1.32"/>
    </reaction>
</comment>
<keyword evidence="9" id="KW-0456">Lyase</keyword>
<dbReference type="PANTHER" id="PTHR43076:SF15">
    <property type="entry name" value="7,8-DIDEMETHYL-8-HYDROXY-5-DEAZARIBOFLAVIN SYNTHASE"/>
    <property type="match status" value="1"/>
</dbReference>
<evidence type="ECO:0000256" key="3">
    <source>
        <dbReference type="ARBA" id="ARBA00012126"/>
    </source>
</evidence>
<evidence type="ECO:0000256" key="8">
    <source>
        <dbReference type="ARBA" id="ARBA00023014"/>
    </source>
</evidence>
<evidence type="ECO:0000256" key="5">
    <source>
        <dbReference type="ARBA" id="ARBA00022691"/>
    </source>
</evidence>
<evidence type="ECO:0000259" key="11">
    <source>
        <dbReference type="PROSITE" id="PS51918"/>
    </source>
</evidence>
<keyword evidence="4" id="KW-0004">4Fe-4S</keyword>
<dbReference type="SFLD" id="SFLDG01388">
    <property type="entry name" value="7_8-didemethyl-8-hydroxy-5-dea"/>
    <property type="match status" value="1"/>
</dbReference>
<keyword evidence="8" id="KW-0411">Iron-sulfur</keyword>
<feature type="domain" description="Radical SAM core" evidence="11">
    <location>
        <begin position="27"/>
        <end position="274"/>
    </location>
</feature>
<dbReference type="CDD" id="cd01335">
    <property type="entry name" value="Radical_SAM"/>
    <property type="match status" value="1"/>
</dbReference>
<name>A0A2G9YTR9_9BACT</name>
<evidence type="ECO:0000256" key="6">
    <source>
        <dbReference type="ARBA" id="ARBA00022723"/>
    </source>
</evidence>
<comment type="pathway">
    <text evidence="2">Cofactor biosynthesis; coenzyme F0 biosynthesis.</text>
</comment>
<dbReference type="NCBIfam" id="NF004884">
    <property type="entry name" value="PRK06245.1"/>
    <property type="match status" value="1"/>
</dbReference>
<dbReference type="GO" id="GO:0016765">
    <property type="term" value="F:transferase activity, transferring alkyl or aryl (other than methyl) groups"/>
    <property type="evidence" value="ECO:0007669"/>
    <property type="project" value="InterPro"/>
</dbReference>
<dbReference type="GO" id="GO:0046872">
    <property type="term" value="F:metal ion binding"/>
    <property type="evidence" value="ECO:0007669"/>
    <property type="project" value="UniProtKB-KW"/>
</dbReference>
<dbReference type="InterPro" id="IPR019939">
    <property type="entry name" value="CofG_family"/>
</dbReference>
<dbReference type="InterPro" id="IPR006638">
    <property type="entry name" value="Elp3/MiaA/NifB-like_rSAM"/>
</dbReference>
<comment type="cofactor">
    <cofactor evidence="1">
        <name>[4Fe-4S] cluster</name>
        <dbReference type="ChEBI" id="CHEBI:49883"/>
    </cofactor>
</comment>
<protein>
    <recommendedName>
        <fullName evidence="3">7,8-didemethyl-8-hydroxy-5-deazariboflavin synthase</fullName>
        <ecNumber evidence="3">4.3.1.32</ecNumber>
    </recommendedName>
</protein>
<evidence type="ECO:0000313" key="12">
    <source>
        <dbReference type="EMBL" id="PIP22620.1"/>
    </source>
</evidence>
<dbReference type="InterPro" id="IPR007197">
    <property type="entry name" value="rSAM"/>
</dbReference>
<dbReference type="SFLD" id="SFLDF00294">
    <property type="entry name" value="7_8-didemethyl-8-hydroxy-5-dea"/>
    <property type="match status" value="1"/>
</dbReference>
<dbReference type="HAMAP" id="MF_01611">
    <property type="entry name" value="FO_synth_sub1"/>
    <property type="match status" value="1"/>
</dbReference>
<dbReference type="SUPFAM" id="SSF102114">
    <property type="entry name" value="Radical SAM enzymes"/>
    <property type="match status" value="1"/>
</dbReference>
<dbReference type="EMBL" id="PCRO01000036">
    <property type="protein sequence ID" value="PIP22620.1"/>
    <property type="molecule type" value="Genomic_DNA"/>
</dbReference>
<dbReference type="EC" id="4.3.1.32" evidence="3"/>
<dbReference type="InterPro" id="IPR013785">
    <property type="entry name" value="Aldolase_TIM"/>
</dbReference>
<organism evidence="12 13">
    <name type="scientific">Candidatus Nealsonbacteria bacterium CG23_combo_of_CG06-09_8_20_14_all_39_17</name>
    <dbReference type="NCBI Taxonomy" id="1974722"/>
    <lineage>
        <taxon>Bacteria</taxon>
        <taxon>Candidatus Nealsoniibacteriota</taxon>
    </lineage>
</organism>
<evidence type="ECO:0000256" key="4">
    <source>
        <dbReference type="ARBA" id="ARBA00022485"/>
    </source>
</evidence>
<evidence type="ECO:0000313" key="13">
    <source>
        <dbReference type="Proteomes" id="UP000229976"/>
    </source>
</evidence>
<sequence>MVYLFVVYFMTSEEAQKVRDKIFGKTLTYSPKVFVPLTRNCRNKCGYCAFRREDSDPESGYLTPEEVMQIVKLGELKGAAEALITLGERPESVSRKAKLELDQLGFSSTVHYIRFICELILKESNLIPHVNAGILTRDEIKLLKPYCGSMGLMLETHSSRFQQHGFAHEASPGKVPALRIEMLKNASLEKVPFTTGILIGIGESFNERVESLRIIAKIAEAYGAIQEVIIQNFIAHEGTAMANFDEPDHDDILRTITAARLILPESVSLQAPPNLSQGKLEDYIQSGLNDWGGISAVTKDEINPEKSWPEIERLSDIAAKLGYNLKKRLTVYPRYIHNANEWLLEPAKKKILKLADKTGYLKD</sequence>
<evidence type="ECO:0000256" key="10">
    <source>
        <dbReference type="ARBA" id="ARBA00048974"/>
    </source>
</evidence>
<dbReference type="PANTHER" id="PTHR43076">
    <property type="entry name" value="FO SYNTHASE (COFH)"/>
    <property type="match status" value="1"/>
</dbReference>